<name>A0A917IBE7_9MICO</name>
<evidence type="ECO:0000256" key="1">
    <source>
        <dbReference type="ARBA" id="ARBA00023015"/>
    </source>
</evidence>
<dbReference type="CDD" id="cd07377">
    <property type="entry name" value="WHTH_GntR"/>
    <property type="match status" value="1"/>
</dbReference>
<feature type="domain" description="HTH gntR-type" evidence="4">
    <location>
        <begin position="12"/>
        <end position="79"/>
    </location>
</feature>
<keyword evidence="6" id="KW-1185">Reference proteome</keyword>
<accession>A0A917IBE7</accession>
<keyword evidence="1" id="KW-0805">Transcription regulation</keyword>
<dbReference type="InterPro" id="IPR000524">
    <property type="entry name" value="Tscrpt_reg_HTH_GntR"/>
</dbReference>
<dbReference type="AlphaFoldDB" id="A0A917IBE7"/>
<dbReference type="InterPro" id="IPR011711">
    <property type="entry name" value="GntR_C"/>
</dbReference>
<keyword evidence="2" id="KW-0238">DNA-binding</keyword>
<reference evidence="5" key="1">
    <citation type="journal article" date="2014" name="Int. J. Syst. Evol. Microbiol.">
        <title>Complete genome sequence of Corynebacterium casei LMG S-19264T (=DSM 44701T), isolated from a smear-ripened cheese.</title>
        <authorList>
            <consortium name="US DOE Joint Genome Institute (JGI-PGF)"/>
            <person name="Walter F."/>
            <person name="Albersmeier A."/>
            <person name="Kalinowski J."/>
            <person name="Ruckert C."/>
        </authorList>
    </citation>
    <scope>NUCLEOTIDE SEQUENCE</scope>
    <source>
        <strain evidence="5">CGMCC 1.15794</strain>
    </source>
</reference>
<dbReference type="PANTHER" id="PTHR43537:SF24">
    <property type="entry name" value="GLUCONATE OPERON TRANSCRIPTIONAL REPRESSOR"/>
    <property type="match status" value="1"/>
</dbReference>
<comment type="caution">
    <text evidence="5">The sequence shown here is derived from an EMBL/GenBank/DDBJ whole genome shotgun (WGS) entry which is preliminary data.</text>
</comment>
<sequence length="243" mass="26535">MSTPLLPPRSARRVADEVFRILRDRIVSGALSPGSRLDIDAITAEFDVSRTPVREAVLQLEGAGLVVRQPYRGPIVAGVDPGRLEEITALRIQLEGLAAELGAPRLAPSELEAMETALRDLDALGAVTGGSVGDFNELNWRFHRILYAAAAAPVLLRTLDALRVEADRIRLHYDFPLTPARDQHRRILDACARHDAPAARQLTQQHILEAHLHSTGNDVVAGGPLAAVLRTVEHHTPTERTPR</sequence>
<dbReference type="EMBL" id="BMJY01000001">
    <property type="protein sequence ID" value="GGH33488.1"/>
    <property type="molecule type" value="Genomic_DNA"/>
</dbReference>
<organism evidence="5 6">
    <name type="scientific">Microbacterium album</name>
    <dbReference type="NCBI Taxonomy" id="2053191"/>
    <lineage>
        <taxon>Bacteria</taxon>
        <taxon>Bacillati</taxon>
        <taxon>Actinomycetota</taxon>
        <taxon>Actinomycetes</taxon>
        <taxon>Micrococcales</taxon>
        <taxon>Microbacteriaceae</taxon>
        <taxon>Microbacterium</taxon>
    </lineage>
</organism>
<evidence type="ECO:0000256" key="2">
    <source>
        <dbReference type="ARBA" id="ARBA00023125"/>
    </source>
</evidence>
<dbReference type="Pfam" id="PF00392">
    <property type="entry name" value="GntR"/>
    <property type="match status" value="1"/>
</dbReference>
<dbReference type="Proteomes" id="UP000657592">
    <property type="component" value="Unassembled WGS sequence"/>
</dbReference>
<dbReference type="RefSeq" id="WP_188754234.1">
    <property type="nucleotide sequence ID" value="NZ_BMJY01000001.1"/>
</dbReference>
<evidence type="ECO:0000259" key="4">
    <source>
        <dbReference type="PROSITE" id="PS50949"/>
    </source>
</evidence>
<dbReference type="Gene3D" id="1.20.120.530">
    <property type="entry name" value="GntR ligand-binding domain-like"/>
    <property type="match status" value="1"/>
</dbReference>
<evidence type="ECO:0000313" key="6">
    <source>
        <dbReference type="Proteomes" id="UP000657592"/>
    </source>
</evidence>
<dbReference type="SUPFAM" id="SSF46785">
    <property type="entry name" value="Winged helix' DNA-binding domain"/>
    <property type="match status" value="1"/>
</dbReference>
<dbReference type="GO" id="GO:0003700">
    <property type="term" value="F:DNA-binding transcription factor activity"/>
    <property type="evidence" value="ECO:0007669"/>
    <property type="project" value="InterPro"/>
</dbReference>
<dbReference type="SMART" id="SM00895">
    <property type="entry name" value="FCD"/>
    <property type="match status" value="1"/>
</dbReference>
<gene>
    <name evidence="5" type="ORF">GCM10010921_00450</name>
</gene>
<dbReference type="Pfam" id="PF07729">
    <property type="entry name" value="FCD"/>
    <property type="match status" value="1"/>
</dbReference>
<evidence type="ECO:0000313" key="5">
    <source>
        <dbReference type="EMBL" id="GGH33488.1"/>
    </source>
</evidence>
<dbReference type="PANTHER" id="PTHR43537">
    <property type="entry name" value="TRANSCRIPTIONAL REGULATOR, GNTR FAMILY"/>
    <property type="match status" value="1"/>
</dbReference>
<dbReference type="GO" id="GO:0003677">
    <property type="term" value="F:DNA binding"/>
    <property type="evidence" value="ECO:0007669"/>
    <property type="project" value="UniProtKB-KW"/>
</dbReference>
<dbReference type="InterPro" id="IPR008920">
    <property type="entry name" value="TF_FadR/GntR_C"/>
</dbReference>
<dbReference type="SUPFAM" id="SSF48008">
    <property type="entry name" value="GntR ligand-binding domain-like"/>
    <property type="match status" value="1"/>
</dbReference>
<evidence type="ECO:0000256" key="3">
    <source>
        <dbReference type="ARBA" id="ARBA00023163"/>
    </source>
</evidence>
<dbReference type="PROSITE" id="PS50949">
    <property type="entry name" value="HTH_GNTR"/>
    <property type="match status" value="1"/>
</dbReference>
<keyword evidence="3" id="KW-0804">Transcription</keyword>
<proteinExistence type="predicted"/>
<dbReference type="Gene3D" id="1.10.10.10">
    <property type="entry name" value="Winged helix-like DNA-binding domain superfamily/Winged helix DNA-binding domain"/>
    <property type="match status" value="1"/>
</dbReference>
<dbReference type="SMART" id="SM00345">
    <property type="entry name" value="HTH_GNTR"/>
    <property type="match status" value="1"/>
</dbReference>
<reference evidence="5" key="2">
    <citation type="submission" date="2020-09" db="EMBL/GenBank/DDBJ databases">
        <authorList>
            <person name="Sun Q."/>
            <person name="Zhou Y."/>
        </authorList>
    </citation>
    <scope>NUCLEOTIDE SEQUENCE</scope>
    <source>
        <strain evidence="5">CGMCC 1.15794</strain>
    </source>
</reference>
<dbReference type="InterPro" id="IPR036390">
    <property type="entry name" value="WH_DNA-bd_sf"/>
</dbReference>
<dbReference type="InterPro" id="IPR036388">
    <property type="entry name" value="WH-like_DNA-bd_sf"/>
</dbReference>
<protein>
    <submittedName>
        <fullName evidence="5">GntR family transcriptional regulator</fullName>
    </submittedName>
</protein>